<evidence type="ECO:0000313" key="4">
    <source>
        <dbReference type="Proteomes" id="UP000537775"/>
    </source>
</evidence>
<sequence>MSDSADDHRPRPRYGEYATPEEQRARIRVPDPALMDPVPHVAAEPASAPSPAPVAEAAGGQRRGRLWDRLLTWALLGYGFITVLSSVTALMDYGAFAATFLEILGVDAELADPSAGTGWGIGAAVVLALGWILTAVLSWFSLRAGRISFWIPLVGGAVFNMASGMLMLVPIMSDPTVWDALIATAG</sequence>
<feature type="region of interest" description="Disordered" evidence="1">
    <location>
        <begin position="1"/>
        <end position="57"/>
    </location>
</feature>
<comment type="caution">
    <text evidence="3">The sequence shown here is derived from an EMBL/GenBank/DDBJ whole genome shotgun (WGS) entry which is preliminary data.</text>
</comment>
<evidence type="ECO:0000313" key="3">
    <source>
        <dbReference type="EMBL" id="MBB6392377.1"/>
    </source>
</evidence>
<feature type="transmembrane region" description="Helical" evidence="2">
    <location>
        <begin position="149"/>
        <end position="171"/>
    </location>
</feature>
<feature type="transmembrane region" description="Helical" evidence="2">
    <location>
        <begin position="70"/>
        <end position="91"/>
    </location>
</feature>
<name>A0A7X0FSM8_9MICO</name>
<evidence type="ECO:0000256" key="1">
    <source>
        <dbReference type="SAM" id="MobiDB-lite"/>
    </source>
</evidence>
<dbReference type="Proteomes" id="UP000537775">
    <property type="component" value="Unassembled WGS sequence"/>
</dbReference>
<keyword evidence="4" id="KW-1185">Reference proteome</keyword>
<feature type="compositionally biased region" description="Low complexity" evidence="1">
    <location>
        <begin position="37"/>
        <end position="57"/>
    </location>
</feature>
<dbReference type="RefSeq" id="WP_184751453.1">
    <property type="nucleotide sequence ID" value="NZ_BAAAJR010000013.1"/>
</dbReference>
<feature type="transmembrane region" description="Helical" evidence="2">
    <location>
        <begin position="119"/>
        <end position="142"/>
    </location>
</feature>
<proteinExistence type="predicted"/>
<protein>
    <submittedName>
        <fullName evidence="3">Uncharacterized protein</fullName>
    </submittedName>
</protein>
<dbReference type="AlphaFoldDB" id="A0A7X0FSM8"/>
<keyword evidence="2" id="KW-1133">Transmembrane helix</keyword>
<keyword evidence="2" id="KW-0472">Membrane</keyword>
<accession>A0A7X0FSM8</accession>
<evidence type="ECO:0000256" key="2">
    <source>
        <dbReference type="SAM" id="Phobius"/>
    </source>
</evidence>
<keyword evidence="2" id="KW-0812">Transmembrane</keyword>
<reference evidence="3 4" key="1">
    <citation type="submission" date="2020-08" db="EMBL/GenBank/DDBJ databases">
        <title>Sequencing the genomes of 1000 actinobacteria strains.</title>
        <authorList>
            <person name="Klenk H.-P."/>
        </authorList>
    </citation>
    <scope>NUCLEOTIDE SEQUENCE [LARGE SCALE GENOMIC DNA]</scope>
    <source>
        <strain evidence="3 4">DSM 12511</strain>
    </source>
</reference>
<dbReference type="Pfam" id="PF19779">
    <property type="entry name" value="DUF6264"/>
    <property type="match status" value="1"/>
</dbReference>
<organism evidence="3 4">
    <name type="scientific">Microbacterium thalassium</name>
    <dbReference type="NCBI Taxonomy" id="362649"/>
    <lineage>
        <taxon>Bacteria</taxon>
        <taxon>Bacillati</taxon>
        <taxon>Actinomycetota</taxon>
        <taxon>Actinomycetes</taxon>
        <taxon>Micrococcales</taxon>
        <taxon>Microbacteriaceae</taxon>
        <taxon>Microbacterium</taxon>
    </lineage>
</organism>
<dbReference type="EMBL" id="JACHML010000001">
    <property type="protein sequence ID" value="MBB6392377.1"/>
    <property type="molecule type" value="Genomic_DNA"/>
</dbReference>
<dbReference type="InterPro" id="IPR046231">
    <property type="entry name" value="DUF6264"/>
</dbReference>
<gene>
    <name evidence="3" type="ORF">HD594_002690</name>
</gene>